<evidence type="ECO:0000256" key="5">
    <source>
        <dbReference type="ARBA" id="ARBA00022989"/>
    </source>
</evidence>
<evidence type="ECO:0000313" key="11">
    <source>
        <dbReference type="Proteomes" id="UP000186218"/>
    </source>
</evidence>
<dbReference type="InterPro" id="IPR049829">
    <property type="entry name" value="MptA/B-like"/>
</dbReference>
<sequence>MSTIELGTHGATARFRRSPVGRMVITGVIGSVLVAVGSFGVGDIPRNNAWLQNVGLSWVYYGHGKSLLNVVFWAGVVLLVLAWIRLGRLFFGDRGAGDRPAVPTRVLQWSALSWAAPLMVAVPVYSRDVYAYLAQGALLHHGFDPYADGPVHRPGPLLDSMAQVWATTTAPYGPLFMTLTRAVTALTGDHAIAGVLAMRIVMLPGLLLTLWAIPHLARHFGSSVPASLWLVAFNPMLLIHLVGGPHVELLMMGVLAAGLVLVLRGSHVSGVVVLALATAIKITAGVALPFVLWIWLAHLRERRAVRPVDVARVFAAIVGCSVVVFGVFTLMVGHGLGWLTGLGWADRIINWLTIPTLVAHVITVAAAPFTALHLLPVLSVTRTVGSVVLAVVLLVCWWRFRASERSAMLGMTLALLAVLLLEPSTLPWYYTWALVPASAFVLSRRVAAVIAGCCVLQLIVFQPDDSILLYEPVPVVICLAVAAVAGWSLIGRPRRPTTRLHTAGDVR</sequence>
<feature type="transmembrane region" description="Helical" evidence="9">
    <location>
        <begin position="249"/>
        <end position="266"/>
    </location>
</feature>
<proteinExistence type="inferred from homology"/>
<feature type="transmembrane region" description="Helical" evidence="9">
    <location>
        <begin position="383"/>
        <end position="400"/>
    </location>
</feature>
<feature type="transmembrane region" description="Helical" evidence="9">
    <location>
        <begin position="310"/>
        <end position="336"/>
    </location>
</feature>
<evidence type="ECO:0000256" key="8">
    <source>
        <dbReference type="NCBIfam" id="TIGR03459"/>
    </source>
</evidence>
<dbReference type="InterPro" id="IPR017822">
    <property type="entry name" value="MptA-like"/>
</dbReference>
<gene>
    <name evidence="10" type="ORF">SAMN05445060_3649</name>
</gene>
<dbReference type="AlphaFoldDB" id="A0A1N7H7A5"/>
<dbReference type="STRING" id="1344003.SAMN05445060_3649"/>
<dbReference type="GO" id="GO:0016020">
    <property type="term" value="C:membrane"/>
    <property type="evidence" value="ECO:0007669"/>
    <property type="project" value="UniProtKB-SubCell"/>
</dbReference>
<feature type="transmembrane region" description="Helical" evidence="9">
    <location>
        <begin position="442"/>
        <end position="461"/>
    </location>
</feature>
<keyword evidence="4 9" id="KW-0812">Transmembrane</keyword>
<dbReference type="Proteomes" id="UP000186218">
    <property type="component" value="Unassembled WGS sequence"/>
</dbReference>
<evidence type="ECO:0000256" key="1">
    <source>
        <dbReference type="ARBA" id="ARBA00004141"/>
    </source>
</evidence>
<evidence type="ECO:0000256" key="7">
    <source>
        <dbReference type="ARBA" id="ARBA00043987"/>
    </source>
</evidence>
<evidence type="ECO:0000256" key="9">
    <source>
        <dbReference type="SAM" id="Phobius"/>
    </source>
</evidence>
<keyword evidence="11" id="KW-1185">Reference proteome</keyword>
<keyword evidence="5 9" id="KW-1133">Transmembrane helix</keyword>
<feature type="transmembrane region" description="Helical" evidence="9">
    <location>
        <begin position="66"/>
        <end position="86"/>
    </location>
</feature>
<reference evidence="10 11" key="1">
    <citation type="submission" date="2017-01" db="EMBL/GenBank/DDBJ databases">
        <authorList>
            <person name="Mah S.A."/>
            <person name="Swanson W.J."/>
            <person name="Moy G.W."/>
            <person name="Vacquier V.D."/>
        </authorList>
    </citation>
    <scope>NUCLEOTIDE SEQUENCE [LARGE SCALE GENOMIC DNA]</scope>
    <source>
        <strain evidence="10 11">CPCC 203464</strain>
    </source>
</reference>
<evidence type="ECO:0000313" key="10">
    <source>
        <dbReference type="EMBL" id="SIS20681.1"/>
    </source>
</evidence>
<evidence type="ECO:0000256" key="4">
    <source>
        <dbReference type="ARBA" id="ARBA00022692"/>
    </source>
</evidence>
<feature type="transmembrane region" description="Helical" evidence="9">
    <location>
        <begin position="226"/>
        <end position="242"/>
    </location>
</feature>
<protein>
    <recommendedName>
        <fullName evidence="8">Alpha-(1-&gt;6)-mannopyranosyltransferase A</fullName>
    </recommendedName>
</protein>
<organism evidence="10 11">
    <name type="scientific">Williamsia sterculiae</name>
    <dbReference type="NCBI Taxonomy" id="1344003"/>
    <lineage>
        <taxon>Bacteria</taxon>
        <taxon>Bacillati</taxon>
        <taxon>Actinomycetota</taxon>
        <taxon>Actinomycetes</taxon>
        <taxon>Mycobacteriales</taxon>
        <taxon>Nocardiaceae</taxon>
        <taxon>Williamsia</taxon>
    </lineage>
</organism>
<evidence type="ECO:0000256" key="2">
    <source>
        <dbReference type="ARBA" id="ARBA00022676"/>
    </source>
</evidence>
<keyword evidence="2 10" id="KW-0328">Glycosyltransferase</keyword>
<keyword evidence="3 10" id="KW-0808">Transferase</keyword>
<feature type="transmembrane region" description="Helical" evidence="9">
    <location>
        <begin position="406"/>
        <end position="430"/>
    </location>
</feature>
<dbReference type="GO" id="GO:0016757">
    <property type="term" value="F:glycosyltransferase activity"/>
    <property type="evidence" value="ECO:0007669"/>
    <property type="project" value="UniProtKB-KW"/>
</dbReference>
<accession>A0A1N7H7A5</accession>
<dbReference type="EMBL" id="FTNT01000012">
    <property type="protein sequence ID" value="SIS20681.1"/>
    <property type="molecule type" value="Genomic_DNA"/>
</dbReference>
<dbReference type="NCBIfam" id="TIGR03459">
    <property type="entry name" value="crt_membr"/>
    <property type="match status" value="1"/>
</dbReference>
<feature type="transmembrane region" description="Helical" evidence="9">
    <location>
        <begin position="348"/>
        <end position="371"/>
    </location>
</feature>
<feature type="transmembrane region" description="Helical" evidence="9">
    <location>
        <begin position="191"/>
        <end position="214"/>
    </location>
</feature>
<dbReference type="Pfam" id="PF26314">
    <property type="entry name" value="MptA_B_family"/>
    <property type="match status" value="1"/>
</dbReference>
<feature type="transmembrane region" description="Helical" evidence="9">
    <location>
        <begin position="467"/>
        <end position="490"/>
    </location>
</feature>
<dbReference type="NCBIfam" id="NF038066">
    <property type="entry name" value="MptB"/>
    <property type="match status" value="1"/>
</dbReference>
<evidence type="ECO:0000256" key="3">
    <source>
        <dbReference type="ARBA" id="ARBA00022679"/>
    </source>
</evidence>
<comment type="subcellular location">
    <subcellularLocation>
        <location evidence="1">Membrane</location>
        <topology evidence="1">Multi-pass membrane protein</topology>
    </subcellularLocation>
</comment>
<feature type="transmembrane region" description="Helical" evidence="9">
    <location>
        <begin position="20"/>
        <end position="41"/>
    </location>
</feature>
<comment type="similarity">
    <text evidence="7">Belongs to the MptA/B family.</text>
</comment>
<feature type="transmembrane region" description="Helical" evidence="9">
    <location>
        <begin position="272"/>
        <end position="298"/>
    </location>
</feature>
<keyword evidence="6 9" id="KW-0472">Membrane</keyword>
<name>A0A1N7H7A5_9NOCA</name>
<evidence type="ECO:0000256" key="6">
    <source>
        <dbReference type="ARBA" id="ARBA00023136"/>
    </source>
</evidence>